<dbReference type="InParanoid" id="D1YZ92"/>
<sequence>MRRVVIIMNKLAVVLIIAAAVTLLALPAYASLVPMSWGFPTMVQNNSLTNFESNFAWASNNEFSDISFPTSTCSGLSAFSAFPTITQMSNSEQLVSQVKFSNQQQSMSFSYPWISIGFSPVPSMGFL</sequence>
<gene>
    <name evidence="1" type="ordered locus">MCP_1692</name>
</gene>
<dbReference type="EMBL" id="AP011532">
    <property type="protein sequence ID" value="BAI61764.1"/>
    <property type="molecule type" value="Genomic_DNA"/>
</dbReference>
<dbReference type="AlphaFoldDB" id="D1YZ92"/>
<protein>
    <submittedName>
        <fullName evidence="1">Uncharacterized protein</fullName>
    </submittedName>
</protein>
<dbReference type="STRING" id="304371.MCP_1692"/>
<organism evidence="1 2">
    <name type="scientific">Methanocella paludicola (strain DSM 17711 / JCM 13418 / NBRC 101707 / SANAE)</name>
    <dbReference type="NCBI Taxonomy" id="304371"/>
    <lineage>
        <taxon>Archaea</taxon>
        <taxon>Methanobacteriati</taxon>
        <taxon>Methanobacteriota</taxon>
        <taxon>Stenosarchaea group</taxon>
        <taxon>Methanomicrobia</taxon>
        <taxon>Methanocellales</taxon>
        <taxon>Methanocellaceae</taxon>
        <taxon>Methanocella</taxon>
    </lineage>
</organism>
<dbReference type="Proteomes" id="UP000001882">
    <property type="component" value="Chromosome"/>
</dbReference>
<dbReference type="eggNOG" id="arCOG10873">
    <property type="taxonomic scope" value="Archaea"/>
</dbReference>
<proteinExistence type="predicted"/>
<name>D1YZ92_METPS</name>
<keyword evidence="2" id="KW-1185">Reference proteome</keyword>
<reference evidence="1 2" key="2">
    <citation type="journal article" date="2008" name="Int. J. Syst. Evol. Microbiol.">
        <title>Methanocella paludicola gen. nov., sp. nov., a methane-producing archaeon, the first isolate of the lineage 'Rice Cluster I', and proposal of the new archaeal order Methanocellales ord. nov.</title>
        <authorList>
            <person name="Sakai S."/>
            <person name="Imachi H."/>
            <person name="Hanada S."/>
            <person name="Ohashi A."/>
            <person name="Harada H."/>
            <person name="Kamagata Y."/>
        </authorList>
    </citation>
    <scope>NUCLEOTIDE SEQUENCE [LARGE SCALE GENOMIC DNA]</scope>
    <source>
        <strain evidence="2">DSM 17711 / JCM 13418 / NBRC 101707 / SANAE</strain>
    </source>
</reference>
<accession>D1YZ92</accession>
<evidence type="ECO:0000313" key="1">
    <source>
        <dbReference type="EMBL" id="BAI61764.1"/>
    </source>
</evidence>
<evidence type="ECO:0000313" key="2">
    <source>
        <dbReference type="Proteomes" id="UP000001882"/>
    </source>
</evidence>
<dbReference type="KEGG" id="mpd:MCP_1692"/>
<reference evidence="2" key="3">
    <citation type="journal article" date="2011" name="PLoS ONE">
        <title>Genome sequence of a mesophilic hydrogenotrophic methanogen Methanocella paludicola, the first cultivated representative of the order Methanocellales.</title>
        <authorList>
            <person name="Sakai S."/>
            <person name="Takaki Y."/>
            <person name="Shimamura S."/>
            <person name="Sekine M."/>
            <person name="Tajima T."/>
            <person name="Kosugi H."/>
            <person name="Ichikawa N."/>
            <person name="Tasumi E."/>
            <person name="Hiraki A.T."/>
            <person name="Shimizu A."/>
            <person name="Kato Y."/>
            <person name="Nishiko R."/>
            <person name="Mori K."/>
            <person name="Fujita N."/>
            <person name="Imachi H."/>
            <person name="Takai K."/>
        </authorList>
    </citation>
    <scope>NUCLEOTIDE SEQUENCE [LARGE SCALE GENOMIC DNA]</scope>
    <source>
        <strain evidence="2">DSM 17711 / JCM 13418 / NBRC 101707 / SANAE</strain>
    </source>
</reference>
<reference evidence="1 2" key="1">
    <citation type="journal article" date="2007" name="Appl. Environ. Microbiol.">
        <title>Isolation of key methanogens for global methane emission from rice paddy fields: a novel isolate affiliated with the clone cluster rice cluster I.</title>
        <authorList>
            <person name="Sakai S."/>
            <person name="Imachi H."/>
            <person name="Sekiguchi Y."/>
            <person name="Ohashi A."/>
            <person name="Harada H."/>
            <person name="Kamagata Y."/>
        </authorList>
    </citation>
    <scope>NUCLEOTIDE SEQUENCE [LARGE SCALE GENOMIC DNA]</scope>
    <source>
        <strain evidence="2">DSM 17711 / JCM 13418 / NBRC 101707 / SANAE</strain>
    </source>
</reference>